<organism evidence="2 3">
    <name type="scientific">Streptomyces albus (strain ATCC 21838 / DSM 41398 / FERM P-419 / JCM 4703 / NBRC 107858)</name>
    <dbReference type="NCBI Taxonomy" id="1081613"/>
    <lineage>
        <taxon>Bacteria</taxon>
        <taxon>Bacillati</taxon>
        <taxon>Actinomycetota</taxon>
        <taxon>Actinomycetes</taxon>
        <taxon>Kitasatosporales</taxon>
        <taxon>Streptomycetaceae</taxon>
        <taxon>Streptomyces</taxon>
    </lineage>
</organism>
<keyword evidence="3" id="KW-1185">Reference proteome</keyword>
<sequence length="39" mass="4300">MIPSRSMRGPPPHARGAHSLTWGFSPPYFWFSSLASNPA</sequence>
<feature type="region of interest" description="Disordered" evidence="1">
    <location>
        <begin position="1"/>
        <end position="21"/>
    </location>
</feature>
<dbReference type="KEGG" id="sals:SLNWT_2249"/>
<dbReference type="EMBL" id="CP010519">
    <property type="protein sequence ID" value="AJE82625.1"/>
    <property type="molecule type" value="Genomic_DNA"/>
</dbReference>
<protein>
    <submittedName>
        <fullName evidence="2">Uncharacterized protein</fullName>
    </submittedName>
</protein>
<accession>A0A0B5ETQ3</accession>
<dbReference type="AlphaFoldDB" id="A0A0B5ETQ3"/>
<evidence type="ECO:0000256" key="1">
    <source>
        <dbReference type="SAM" id="MobiDB-lite"/>
    </source>
</evidence>
<name>A0A0B5ETQ3_STRA4</name>
<evidence type="ECO:0000313" key="2">
    <source>
        <dbReference type="EMBL" id="AJE82625.1"/>
    </source>
</evidence>
<evidence type="ECO:0000313" key="3">
    <source>
        <dbReference type="Proteomes" id="UP000031523"/>
    </source>
</evidence>
<proteinExistence type="predicted"/>
<dbReference type="Proteomes" id="UP000031523">
    <property type="component" value="Chromosome"/>
</dbReference>
<reference evidence="2 3" key="1">
    <citation type="submission" date="2015-01" db="EMBL/GenBank/DDBJ databases">
        <title>Enhanced salinomycin production by adjusting the supply of polyketide extender units in Streptomyce albus DSM 41398.</title>
        <authorList>
            <person name="Lu C."/>
        </authorList>
    </citation>
    <scope>NUCLEOTIDE SEQUENCE [LARGE SCALE GENOMIC DNA]</scope>
    <source>
        <strain evidence="3">ATCC 21838 / DSM 41398 / FERM P-419 / JCM 4703 / NBRC 107858</strain>
    </source>
</reference>
<gene>
    <name evidence="2" type="ORF">SLNWT_2249</name>
</gene>